<dbReference type="EMBL" id="GHES01020624">
    <property type="protein sequence ID" value="MPA51183.1"/>
    <property type="molecule type" value="Transcribed_RNA"/>
</dbReference>
<reference evidence="1" key="1">
    <citation type="submission" date="2019-08" db="EMBL/GenBank/DDBJ databases">
        <title>Reference gene set and small RNA set construction with multiple tissues from Davidia involucrata Baill.</title>
        <authorList>
            <person name="Yang H."/>
            <person name="Zhou C."/>
            <person name="Li G."/>
            <person name="Wang J."/>
            <person name="Gao P."/>
            <person name="Wang M."/>
            <person name="Wang R."/>
            <person name="Zhao Y."/>
        </authorList>
    </citation>
    <scope>NUCLEOTIDE SEQUENCE</scope>
    <source>
        <tissue evidence="1">Mixed with DoveR01_LX</tissue>
    </source>
</reference>
<accession>A0A5B7A885</accession>
<organism evidence="1">
    <name type="scientific">Davidia involucrata</name>
    <name type="common">Dove tree</name>
    <dbReference type="NCBI Taxonomy" id="16924"/>
    <lineage>
        <taxon>Eukaryota</taxon>
        <taxon>Viridiplantae</taxon>
        <taxon>Streptophyta</taxon>
        <taxon>Embryophyta</taxon>
        <taxon>Tracheophyta</taxon>
        <taxon>Spermatophyta</taxon>
        <taxon>Magnoliopsida</taxon>
        <taxon>eudicotyledons</taxon>
        <taxon>Gunneridae</taxon>
        <taxon>Pentapetalae</taxon>
        <taxon>asterids</taxon>
        <taxon>Cornales</taxon>
        <taxon>Nyssaceae</taxon>
        <taxon>Davidia</taxon>
    </lineage>
</organism>
<gene>
    <name evidence="1" type="ORF">Din_020624</name>
</gene>
<sequence length="166" mass="18833">MSFAPSDELGIVRSKCVRRLCSLQSSRNPTPRGFNFNHTDFYFNGGRQLPKFQLRCFRCLQRRLLSDDSNFAGELLNSSICSSLIHSLPCLLSSVTLNSEASHDAKQVVAKSNASQRQFYHHCCLEEIAFVRDLLIRLFKRISPVVSSFFFFFLGWGANSGVENLI</sequence>
<dbReference type="AlphaFoldDB" id="A0A5B7A885"/>
<name>A0A5B7A885_DAVIN</name>
<evidence type="ECO:0000313" key="1">
    <source>
        <dbReference type="EMBL" id="MPA51183.1"/>
    </source>
</evidence>
<protein>
    <submittedName>
        <fullName evidence="1">Putative auxin efflux carrier component 1c</fullName>
    </submittedName>
</protein>
<proteinExistence type="predicted"/>